<keyword evidence="3 10" id="KW-0732">Signal</keyword>
<feature type="region of interest" description="Disordered" evidence="9">
    <location>
        <begin position="299"/>
        <end position="345"/>
    </location>
</feature>
<dbReference type="InterPro" id="IPR051808">
    <property type="entry name" value="Type_IV_pilus_biogenesis"/>
</dbReference>
<dbReference type="PANTHER" id="PTHR30604">
    <property type="entry name" value="PROTEIN TRANSPORT PROTEIN HOFQ"/>
    <property type="match status" value="1"/>
</dbReference>
<dbReference type="SMART" id="SM00965">
    <property type="entry name" value="STN"/>
    <property type="match status" value="1"/>
</dbReference>
<dbReference type="InterPro" id="IPR038591">
    <property type="entry name" value="NolW-like_sf"/>
</dbReference>
<protein>
    <submittedName>
        <fullName evidence="12">Pilus assembly protein PilQ</fullName>
    </submittedName>
</protein>
<evidence type="ECO:0000256" key="10">
    <source>
        <dbReference type="SAM" id="SignalP"/>
    </source>
</evidence>
<dbReference type="PANTHER" id="PTHR30604:SF1">
    <property type="entry name" value="DNA UTILIZATION PROTEIN HOFQ"/>
    <property type="match status" value="1"/>
</dbReference>
<proteinExistence type="inferred from homology"/>
<dbReference type="Gene3D" id="3.30.1370.120">
    <property type="match status" value="1"/>
</dbReference>
<dbReference type="Gene3D" id="2.60.40.3470">
    <property type="match status" value="1"/>
</dbReference>
<evidence type="ECO:0000256" key="3">
    <source>
        <dbReference type="ARBA" id="ARBA00022729"/>
    </source>
</evidence>
<dbReference type="EMBL" id="CP012673">
    <property type="protein sequence ID" value="AUX46004.1"/>
    <property type="molecule type" value="Genomic_DNA"/>
</dbReference>
<dbReference type="InterPro" id="IPR011662">
    <property type="entry name" value="Secretin/TonB_short_N"/>
</dbReference>
<dbReference type="GO" id="GO:0009306">
    <property type="term" value="P:protein secretion"/>
    <property type="evidence" value="ECO:0007669"/>
    <property type="project" value="InterPro"/>
</dbReference>
<dbReference type="AlphaFoldDB" id="A0A2L0F351"/>
<comment type="similarity">
    <text evidence="7">Belongs to the bacterial secretin family.</text>
</comment>
<dbReference type="InterPro" id="IPR013355">
    <property type="entry name" value="Pilus_4_PilQ"/>
</dbReference>
<dbReference type="Proteomes" id="UP000238348">
    <property type="component" value="Chromosome"/>
</dbReference>
<evidence type="ECO:0000256" key="1">
    <source>
        <dbReference type="ARBA" id="ARBA00004370"/>
    </source>
</evidence>
<name>A0A2L0F351_SORCE</name>
<dbReference type="GO" id="GO:0009279">
    <property type="term" value="C:cell outer membrane"/>
    <property type="evidence" value="ECO:0007669"/>
    <property type="project" value="UniProtKB-SubCell"/>
</dbReference>
<dbReference type="Pfam" id="PF03958">
    <property type="entry name" value="Secretin_N"/>
    <property type="match status" value="1"/>
</dbReference>
<evidence type="ECO:0000256" key="9">
    <source>
        <dbReference type="SAM" id="MobiDB-lite"/>
    </source>
</evidence>
<keyword evidence="6" id="KW-0998">Cell outer membrane</keyword>
<keyword evidence="5" id="KW-0472">Membrane</keyword>
<dbReference type="InterPro" id="IPR005644">
    <property type="entry name" value="NolW-like"/>
</dbReference>
<evidence type="ECO:0000256" key="5">
    <source>
        <dbReference type="ARBA" id="ARBA00023136"/>
    </source>
</evidence>
<reference evidence="12 13" key="1">
    <citation type="submission" date="2015-09" db="EMBL/GenBank/DDBJ databases">
        <title>Sorangium comparison.</title>
        <authorList>
            <person name="Zaburannyi N."/>
            <person name="Bunk B."/>
            <person name="Overmann J."/>
            <person name="Mueller R."/>
        </authorList>
    </citation>
    <scope>NUCLEOTIDE SEQUENCE [LARGE SCALE GENOMIC DNA]</scope>
    <source>
        <strain evidence="12 13">So ce26</strain>
    </source>
</reference>
<dbReference type="Pfam" id="PF07660">
    <property type="entry name" value="STN"/>
    <property type="match status" value="1"/>
</dbReference>
<dbReference type="Pfam" id="PF00263">
    <property type="entry name" value="Secretin"/>
    <property type="match status" value="1"/>
</dbReference>
<evidence type="ECO:0000256" key="2">
    <source>
        <dbReference type="ARBA" id="ARBA00022448"/>
    </source>
</evidence>
<gene>
    <name evidence="12" type="primary">pilQ</name>
    <name evidence="12" type="ORF">SOCE26_075070</name>
</gene>
<comment type="subcellular location">
    <subcellularLocation>
        <location evidence="8">Cell outer membrane</location>
    </subcellularLocation>
    <subcellularLocation>
        <location evidence="1">Membrane</location>
    </subcellularLocation>
</comment>
<dbReference type="Pfam" id="PF11741">
    <property type="entry name" value="AMIN"/>
    <property type="match status" value="2"/>
</dbReference>
<keyword evidence="4" id="KW-0653">Protein transport</keyword>
<evidence type="ECO:0000256" key="6">
    <source>
        <dbReference type="ARBA" id="ARBA00023237"/>
    </source>
</evidence>
<feature type="signal peptide" evidence="10">
    <location>
        <begin position="1"/>
        <end position="30"/>
    </location>
</feature>
<feature type="domain" description="Secretin/TonB short N-terminal" evidence="11">
    <location>
        <begin position="391"/>
        <end position="439"/>
    </location>
</feature>
<feature type="compositionally biased region" description="Basic and acidic residues" evidence="9">
    <location>
        <begin position="299"/>
        <end position="308"/>
    </location>
</feature>
<dbReference type="PRINTS" id="PR00811">
    <property type="entry name" value="BCTERIALGSPD"/>
</dbReference>
<dbReference type="InterPro" id="IPR001775">
    <property type="entry name" value="GspD/PilQ"/>
</dbReference>
<evidence type="ECO:0000256" key="7">
    <source>
        <dbReference type="RuleBase" id="RU004003"/>
    </source>
</evidence>
<accession>A0A2L0F351</accession>
<feature type="compositionally biased region" description="Polar residues" evidence="9">
    <location>
        <begin position="331"/>
        <end position="343"/>
    </location>
</feature>
<sequence length="796" mass="83857">MKSNRDYRPKRGALRRAAALGMMLILGAPAGDADAAASMKVSDVRLTAPAEDRAEVVVATSGAPRFSARVTDGGKRLLIDLADAEMGGAPGAITRGNAIVAGVMTQAFGGAGQRTTRVLVQLARPAAYRIRAEQGSLVVELAAASATAPMPARAASAAPGAAAAPREPATITDVRFEHQATLDRVIIELSAVPEYRESAGKRGSRLVELSGVRLPDALQRTLDVGAFGGPVRAISTYRRNSDGSKVVVEVEHAAGASGAVAREGNALVLNVARGALPSALSGLGADGGAARRTRTVAREERLDDEAPRVETSFEGAPGGVGAEPGDAGRSPHQSTDSEVSQESLAEPDQAGAFMPALAGQQRRFTGRRIDLDLKDADIHNVLRLISDVGRVNIVTADNVSGTVTIRMRNVPWDQALETVLQAKGLGVVRQGNMIRVAPIADLNKERELAIARRKSELQLAPVETRLIPINYADAADLQARAKDMLSPRGSLAVDERTNVLIARDVAGNLNQIEELVRSLDTQTPQVLIEARVVEATSRYVRDIGIQWGGDGTFSAATGNPTGLIFPSAIGVAGGATDSNTPTGGLSPFSNQVSNPNFAVNLPAIVGQGTGGAIGFTLGSINNAVNLGVRLSAAEATGMLRIISSPRILTLDNREARISQGTLIPFSQITAQGVQTTFQEAKLQLLVKPHVTSDGSVAMHVKINRDEPDFNQTSARGEPTILKREAETDLLIMDGHTAVIGGIFTRNTGRNLDQVPFFGDIPVLGLLFQRRRASDTRSELVIFLTPRIVNRAEALGR</sequence>
<keyword evidence="2 8" id="KW-0813">Transport</keyword>
<dbReference type="Gene3D" id="3.30.1370.130">
    <property type="match status" value="1"/>
</dbReference>
<evidence type="ECO:0000313" key="13">
    <source>
        <dbReference type="Proteomes" id="UP000238348"/>
    </source>
</evidence>
<evidence type="ECO:0000313" key="12">
    <source>
        <dbReference type="EMBL" id="AUX46004.1"/>
    </source>
</evidence>
<evidence type="ECO:0000256" key="4">
    <source>
        <dbReference type="ARBA" id="ARBA00022927"/>
    </source>
</evidence>
<organism evidence="12 13">
    <name type="scientific">Sorangium cellulosum</name>
    <name type="common">Polyangium cellulosum</name>
    <dbReference type="NCBI Taxonomy" id="56"/>
    <lineage>
        <taxon>Bacteria</taxon>
        <taxon>Pseudomonadati</taxon>
        <taxon>Myxococcota</taxon>
        <taxon>Polyangia</taxon>
        <taxon>Polyangiales</taxon>
        <taxon>Polyangiaceae</taxon>
        <taxon>Sorangium</taxon>
    </lineage>
</organism>
<dbReference type="Gene3D" id="2.60.40.3500">
    <property type="match status" value="1"/>
</dbReference>
<dbReference type="InterPro" id="IPR021731">
    <property type="entry name" value="AMIN_dom"/>
</dbReference>
<evidence type="ECO:0000256" key="8">
    <source>
        <dbReference type="RuleBase" id="RU004004"/>
    </source>
</evidence>
<dbReference type="NCBIfam" id="TIGR02515">
    <property type="entry name" value="IV_pilus_PilQ"/>
    <property type="match status" value="1"/>
</dbReference>
<feature type="chain" id="PRO_5014642776" evidence="10">
    <location>
        <begin position="31"/>
        <end position="796"/>
    </location>
</feature>
<dbReference type="InterPro" id="IPR004846">
    <property type="entry name" value="T2SS/T3SS_dom"/>
</dbReference>
<evidence type="ECO:0000259" key="11">
    <source>
        <dbReference type="SMART" id="SM00965"/>
    </source>
</evidence>